<dbReference type="AlphaFoldDB" id="A0A1Y1ZCB7"/>
<dbReference type="EMBL" id="MCFA01000105">
    <property type="protein sequence ID" value="ORY07912.1"/>
    <property type="molecule type" value="Genomic_DNA"/>
</dbReference>
<protein>
    <submittedName>
        <fullName evidence="1">Uncharacterized protein</fullName>
    </submittedName>
</protein>
<evidence type="ECO:0000313" key="1">
    <source>
        <dbReference type="EMBL" id="ORY07912.1"/>
    </source>
</evidence>
<reference evidence="1 2" key="1">
    <citation type="submission" date="2016-07" db="EMBL/GenBank/DDBJ databases">
        <title>Pervasive Adenine N6-methylation of Active Genes in Fungi.</title>
        <authorList>
            <consortium name="DOE Joint Genome Institute"/>
            <person name="Mondo S.J."/>
            <person name="Dannebaum R.O."/>
            <person name="Kuo R.C."/>
            <person name="Labutti K."/>
            <person name="Haridas S."/>
            <person name="Kuo A."/>
            <person name="Salamov A."/>
            <person name="Ahrendt S.R."/>
            <person name="Lipzen A."/>
            <person name="Sullivan W."/>
            <person name="Andreopoulos W.B."/>
            <person name="Clum A."/>
            <person name="Lindquist E."/>
            <person name="Daum C."/>
            <person name="Ramamoorthy G.K."/>
            <person name="Gryganskyi A."/>
            <person name="Culley D."/>
            <person name="Magnuson J.K."/>
            <person name="James T.Y."/>
            <person name="O'Malley M.A."/>
            <person name="Stajich J.E."/>
            <person name="Spatafora J.W."/>
            <person name="Visel A."/>
            <person name="Grigoriev I.V."/>
        </authorList>
    </citation>
    <scope>NUCLEOTIDE SEQUENCE [LARGE SCALE GENOMIC DNA]</scope>
    <source>
        <strain evidence="1 2">CBS 115471</strain>
    </source>
</reference>
<comment type="caution">
    <text evidence="1">The sequence shown here is derived from an EMBL/GenBank/DDBJ whole genome shotgun (WGS) entry which is preliminary data.</text>
</comment>
<gene>
    <name evidence="1" type="ORF">BCR34DRAFT_616535</name>
</gene>
<evidence type="ECO:0000313" key="2">
    <source>
        <dbReference type="Proteomes" id="UP000193144"/>
    </source>
</evidence>
<dbReference type="OrthoDB" id="3763553at2759"/>
<accession>A0A1Y1ZCB7</accession>
<proteinExistence type="predicted"/>
<organism evidence="1 2">
    <name type="scientific">Clohesyomyces aquaticus</name>
    <dbReference type="NCBI Taxonomy" id="1231657"/>
    <lineage>
        <taxon>Eukaryota</taxon>
        <taxon>Fungi</taxon>
        <taxon>Dikarya</taxon>
        <taxon>Ascomycota</taxon>
        <taxon>Pezizomycotina</taxon>
        <taxon>Dothideomycetes</taxon>
        <taxon>Pleosporomycetidae</taxon>
        <taxon>Pleosporales</taxon>
        <taxon>Lindgomycetaceae</taxon>
        <taxon>Clohesyomyces</taxon>
    </lineage>
</organism>
<sequence>MLGNASHSMEGLFRASLALDRVNKHNFDPDEAKEFLQQSNLIKRPALHRRIIGRKDDPMDTLEDFLDSRLELEDIVERYAESVHAAMETFMNPHIRIPIMKLSASERMRMMEGFMILKVYYQFKIRFLHAEKFMEAPLSWEPDFLHCLFPWQIAQTLSVESWLQHCGRESSSAFYGLISDRYSSRDTLIQESSYVGKFEEIRGGIWPREIPLRAATMRPWTAVPNGHKPYFQVRPEDSQESMASSPGWVYFQGVGNAAGCDQHTYRRLFEDLGIFFWDLNRLARWRIRDPNQFPEVLELFLERETLARRYHSPMSIAAYDTFNARRLSEDIIEWTRSDVTCPFEAWLDRAYYRRKAWWNLFGTCPRTFPHPPPGFPHPPPGFPPLPHPPIP</sequence>
<keyword evidence="2" id="KW-1185">Reference proteome</keyword>
<name>A0A1Y1ZCB7_9PLEO</name>
<dbReference type="Proteomes" id="UP000193144">
    <property type="component" value="Unassembled WGS sequence"/>
</dbReference>